<evidence type="ECO:0000256" key="7">
    <source>
        <dbReference type="ARBA" id="ARBA00048169"/>
    </source>
</evidence>
<dbReference type="PANTHER" id="PTHR11557">
    <property type="entry name" value="PORPHOBILINOGEN DEAMINASE"/>
    <property type="match status" value="1"/>
</dbReference>
<keyword evidence="6 8" id="KW-0627">Porphyrin biosynthesis</keyword>
<dbReference type="RefSeq" id="WP_201076064.1">
    <property type="nucleotide sequence ID" value="NZ_CP067420.1"/>
</dbReference>
<comment type="miscellaneous">
    <text evidence="8">The porphobilinogen subunits are added to the dipyrromethane group.</text>
</comment>
<dbReference type="InterPro" id="IPR022419">
    <property type="entry name" value="Porphobilin_deaminase_cofac_BS"/>
</dbReference>
<comment type="pathway">
    <text evidence="2">Porphyrin-containing compound metabolism; protoporphyrin-IX biosynthesis; coproporphyrinogen-III from 5-aminolevulinate: step 2/4.</text>
</comment>
<feature type="domain" description="Porphobilinogen deaminase N-terminal" evidence="9">
    <location>
        <begin position="10"/>
        <end position="221"/>
    </location>
</feature>
<evidence type="ECO:0000259" key="10">
    <source>
        <dbReference type="Pfam" id="PF03900"/>
    </source>
</evidence>
<evidence type="ECO:0000313" key="11">
    <source>
        <dbReference type="EMBL" id="QQP89625.1"/>
    </source>
</evidence>
<dbReference type="SUPFAM" id="SSF53850">
    <property type="entry name" value="Periplasmic binding protein-like II"/>
    <property type="match status" value="1"/>
</dbReference>
<dbReference type="Gene3D" id="3.30.160.40">
    <property type="entry name" value="Porphobilinogen deaminase, C-terminal domain"/>
    <property type="match status" value="1"/>
</dbReference>
<dbReference type="Pfam" id="PF03900">
    <property type="entry name" value="Porphobil_deamC"/>
    <property type="match status" value="1"/>
</dbReference>
<feature type="domain" description="Porphobilinogen deaminase C-terminal" evidence="10">
    <location>
        <begin position="235"/>
        <end position="304"/>
    </location>
</feature>
<dbReference type="InterPro" id="IPR000860">
    <property type="entry name" value="HemC"/>
</dbReference>
<dbReference type="InterPro" id="IPR022417">
    <property type="entry name" value="Porphobilin_deaminase_N"/>
</dbReference>
<evidence type="ECO:0000256" key="4">
    <source>
        <dbReference type="ARBA" id="ARBA00011245"/>
    </source>
</evidence>
<dbReference type="PIRSF" id="PIRSF001438">
    <property type="entry name" value="4pyrrol_synth_OHMeBilane_synth"/>
    <property type="match status" value="1"/>
</dbReference>
<comment type="function">
    <text evidence="1 8">Tetrapolymerization of the monopyrrole PBG into the hydroxymethylbilane pre-uroporphyrinogen in several discrete steps.</text>
</comment>
<name>A0ABX7B7P5_9PROT</name>
<dbReference type="InterPro" id="IPR022418">
    <property type="entry name" value="Porphobilinogen_deaminase_C"/>
</dbReference>
<reference evidence="11" key="1">
    <citation type="submission" date="2021-02" db="EMBL/GenBank/DDBJ databases">
        <title>Skermanella TT6 skin isolate.</title>
        <authorList>
            <person name="Lee K."/>
            <person name="Ganzorig M."/>
        </authorList>
    </citation>
    <scope>NUCLEOTIDE SEQUENCE</scope>
    <source>
        <strain evidence="11">TT6</strain>
    </source>
</reference>
<organism evidence="11 12">
    <name type="scientific">Skermanella cutis</name>
    <dbReference type="NCBI Taxonomy" id="2775420"/>
    <lineage>
        <taxon>Bacteria</taxon>
        <taxon>Pseudomonadati</taxon>
        <taxon>Pseudomonadota</taxon>
        <taxon>Alphaproteobacteria</taxon>
        <taxon>Rhodospirillales</taxon>
        <taxon>Azospirillaceae</taxon>
        <taxon>Skermanella</taxon>
    </lineage>
</organism>
<accession>A0ABX7B7P5</accession>
<feature type="modified residue" description="S-(dipyrrolylmethanemethyl)cysteine" evidence="8">
    <location>
        <position position="250"/>
    </location>
</feature>
<comment type="cofactor">
    <cofactor evidence="8">
        <name>dipyrromethane</name>
        <dbReference type="ChEBI" id="CHEBI:60342"/>
    </cofactor>
    <text evidence="8">Binds 1 dipyrromethane group covalently.</text>
</comment>
<dbReference type="EMBL" id="CP067420">
    <property type="protein sequence ID" value="QQP89625.1"/>
    <property type="molecule type" value="Genomic_DNA"/>
</dbReference>
<evidence type="ECO:0000256" key="3">
    <source>
        <dbReference type="ARBA" id="ARBA00005638"/>
    </source>
</evidence>
<dbReference type="HAMAP" id="MF_00260">
    <property type="entry name" value="Porphobil_deam"/>
    <property type="match status" value="1"/>
</dbReference>
<keyword evidence="12" id="KW-1185">Reference proteome</keyword>
<dbReference type="Proteomes" id="UP000595197">
    <property type="component" value="Chromosome"/>
</dbReference>
<dbReference type="GO" id="GO:0004418">
    <property type="term" value="F:hydroxymethylbilane synthase activity"/>
    <property type="evidence" value="ECO:0007669"/>
    <property type="project" value="UniProtKB-EC"/>
</dbReference>
<dbReference type="SUPFAM" id="SSF54782">
    <property type="entry name" value="Porphobilinogen deaminase (hydroxymethylbilane synthase), C-terminal domain"/>
    <property type="match status" value="1"/>
</dbReference>
<evidence type="ECO:0000256" key="1">
    <source>
        <dbReference type="ARBA" id="ARBA00002869"/>
    </source>
</evidence>
<dbReference type="InterPro" id="IPR036803">
    <property type="entry name" value="Porphobilinogen_deaminase_C_sf"/>
</dbReference>
<sequence length="314" mass="33225">MSNPVRTGPVRIGTRGSPLALAQAHQTRARLAAAHAALAAPDAIEIVVIRTTGDRIQDRTLMEAGGKGLFTKEIEEALVAGSIDLAVHSMKDVPTWLPDGLEIRCLLPREDPRDAFFSNVAAHLDDLPEGAVVGTASLRRQAQVLARRPDLKVVPIRGNVETRLRKLADGEVDATLLALAGLKRLDMTDRITSVIEPDVMLPAVAQGAIGIETRVGDDRTNALLAPLTCEDTMVRVSAERALLAALDGSCRTPIAALANLDEAGTLTLDALVADPAGRQILGTARRGTAADALAMGRDAGEELKSLMPPDFFVP</sequence>
<evidence type="ECO:0000256" key="8">
    <source>
        <dbReference type="HAMAP-Rule" id="MF_00260"/>
    </source>
</evidence>
<gene>
    <name evidence="8 11" type="primary">hemC</name>
    <name evidence="11" type="ORF">IGS68_27285</name>
</gene>
<evidence type="ECO:0000313" key="12">
    <source>
        <dbReference type="Proteomes" id="UP000595197"/>
    </source>
</evidence>
<evidence type="ECO:0000259" key="9">
    <source>
        <dbReference type="Pfam" id="PF01379"/>
    </source>
</evidence>
<dbReference type="Gene3D" id="3.40.190.10">
    <property type="entry name" value="Periplasmic binding protein-like II"/>
    <property type="match status" value="2"/>
</dbReference>
<keyword evidence="5 8" id="KW-0808">Transferase</keyword>
<evidence type="ECO:0000256" key="5">
    <source>
        <dbReference type="ARBA" id="ARBA00022679"/>
    </source>
</evidence>
<comment type="similarity">
    <text evidence="3 8">Belongs to the HMBS family.</text>
</comment>
<proteinExistence type="inferred from homology"/>
<evidence type="ECO:0000256" key="2">
    <source>
        <dbReference type="ARBA" id="ARBA00004735"/>
    </source>
</evidence>
<protein>
    <recommendedName>
        <fullName evidence="8">Porphobilinogen deaminase</fullName>
        <shortName evidence="8">PBG</shortName>
        <ecNumber evidence="8">2.5.1.61</ecNumber>
    </recommendedName>
    <alternativeName>
        <fullName evidence="8">Hydroxymethylbilane synthase</fullName>
        <shortName evidence="8">HMBS</shortName>
    </alternativeName>
    <alternativeName>
        <fullName evidence="8">Pre-uroporphyrinogen synthase</fullName>
    </alternativeName>
</protein>
<dbReference type="EC" id="2.5.1.61" evidence="8"/>
<dbReference type="PRINTS" id="PR00151">
    <property type="entry name" value="PORPHBDMNASE"/>
</dbReference>
<dbReference type="NCBIfam" id="TIGR00212">
    <property type="entry name" value="hemC"/>
    <property type="match status" value="1"/>
</dbReference>
<evidence type="ECO:0000256" key="6">
    <source>
        <dbReference type="ARBA" id="ARBA00023244"/>
    </source>
</evidence>
<comment type="subunit">
    <text evidence="4 8">Monomer.</text>
</comment>
<comment type="catalytic activity">
    <reaction evidence="7 8">
        <text>4 porphobilinogen + H2O = hydroxymethylbilane + 4 NH4(+)</text>
        <dbReference type="Rhea" id="RHEA:13185"/>
        <dbReference type="ChEBI" id="CHEBI:15377"/>
        <dbReference type="ChEBI" id="CHEBI:28938"/>
        <dbReference type="ChEBI" id="CHEBI:57845"/>
        <dbReference type="ChEBI" id="CHEBI:58126"/>
        <dbReference type="EC" id="2.5.1.61"/>
    </reaction>
</comment>
<dbReference type="PANTHER" id="PTHR11557:SF0">
    <property type="entry name" value="PORPHOBILINOGEN DEAMINASE"/>
    <property type="match status" value="1"/>
</dbReference>
<dbReference type="Pfam" id="PF01379">
    <property type="entry name" value="Porphobil_deam"/>
    <property type="match status" value="1"/>
</dbReference>
<dbReference type="PROSITE" id="PS00533">
    <property type="entry name" value="PORPHOBILINOGEN_DEAM"/>
    <property type="match status" value="1"/>
</dbReference>